<dbReference type="InterPro" id="IPR020058">
    <property type="entry name" value="Glu/Gln-tRNA-synth_Ib_cat-dom"/>
</dbReference>
<dbReference type="Gene3D" id="1.10.8.70">
    <property type="entry name" value="Glutamate-tRNA synthetase, class I, anticodon-binding domain 1"/>
    <property type="match status" value="1"/>
</dbReference>
<dbReference type="InterPro" id="IPR045462">
    <property type="entry name" value="aa-tRNA-synth_I_cd-bd"/>
</dbReference>
<evidence type="ECO:0000256" key="3">
    <source>
        <dbReference type="ARBA" id="ARBA00022598"/>
    </source>
</evidence>
<dbReference type="EMBL" id="JANUCP010000002">
    <property type="protein sequence ID" value="MCS3918840.1"/>
    <property type="molecule type" value="Genomic_DNA"/>
</dbReference>
<protein>
    <recommendedName>
        <fullName evidence="8">Glutamate--tRNA ligase</fullName>
        <ecNumber evidence="8">6.1.1.17</ecNumber>
    </recommendedName>
    <alternativeName>
        <fullName evidence="8">Glutamyl-tRNA synthetase</fullName>
        <shortName evidence="8">GluRS</shortName>
    </alternativeName>
</protein>
<comment type="subunit">
    <text evidence="8">Monomer.</text>
</comment>
<dbReference type="NCBIfam" id="NF004315">
    <property type="entry name" value="PRK05710.1-4"/>
    <property type="match status" value="1"/>
</dbReference>
<dbReference type="NCBIfam" id="TIGR00464">
    <property type="entry name" value="gltX_bact"/>
    <property type="match status" value="1"/>
</dbReference>
<evidence type="ECO:0000256" key="8">
    <source>
        <dbReference type="HAMAP-Rule" id="MF_00022"/>
    </source>
</evidence>
<keyword evidence="3 8" id="KW-0436">Ligase</keyword>
<evidence type="ECO:0000256" key="6">
    <source>
        <dbReference type="ARBA" id="ARBA00022917"/>
    </source>
</evidence>
<keyword evidence="6 8" id="KW-0648">Protein biosynthesis</keyword>
<dbReference type="InterPro" id="IPR000924">
    <property type="entry name" value="Glu/Gln-tRNA-synth"/>
</dbReference>
<feature type="short sequence motif" description="'HIGH' region" evidence="8">
    <location>
        <begin position="10"/>
        <end position="20"/>
    </location>
</feature>
<dbReference type="InterPro" id="IPR033910">
    <property type="entry name" value="GluRS_core"/>
</dbReference>
<gene>
    <name evidence="8" type="primary">gltX</name>
    <name evidence="11" type="ORF">M2350_001240</name>
</gene>
<dbReference type="CDD" id="cd00808">
    <property type="entry name" value="GluRS_core"/>
    <property type="match status" value="1"/>
</dbReference>
<keyword evidence="12" id="KW-1185">Reference proteome</keyword>
<evidence type="ECO:0000259" key="10">
    <source>
        <dbReference type="Pfam" id="PF19269"/>
    </source>
</evidence>
<feature type="short sequence motif" description="'KMSKS' region" evidence="8">
    <location>
        <begin position="243"/>
        <end position="247"/>
    </location>
</feature>
<proteinExistence type="inferred from homology"/>
<organism evidence="11 12">
    <name type="scientific">Candidatus Fervidibacter sacchari</name>
    <dbReference type="NCBI Taxonomy" id="1448929"/>
    <lineage>
        <taxon>Bacteria</taxon>
        <taxon>Candidatus Fervidibacterota</taxon>
        <taxon>Candidatus Fervidibacter</taxon>
    </lineage>
</organism>
<evidence type="ECO:0000256" key="2">
    <source>
        <dbReference type="ARBA" id="ARBA00022490"/>
    </source>
</evidence>
<dbReference type="InterPro" id="IPR049940">
    <property type="entry name" value="GluQ/Sye"/>
</dbReference>
<dbReference type="Gene3D" id="1.10.10.350">
    <property type="match status" value="1"/>
</dbReference>
<feature type="binding site" evidence="8">
    <location>
        <position position="246"/>
    </location>
    <ligand>
        <name>ATP</name>
        <dbReference type="ChEBI" id="CHEBI:30616"/>
    </ligand>
</feature>
<feature type="domain" description="Aminoacyl-tRNA synthetase class I anticodon-binding" evidence="10">
    <location>
        <begin position="325"/>
        <end position="472"/>
    </location>
</feature>
<evidence type="ECO:0000256" key="1">
    <source>
        <dbReference type="ARBA" id="ARBA00007894"/>
    </source>
</evidence>
<comment type="caution">
    <text evidence="8">Lacks conserved residue(s) required for the propagation of feature annotation.</text>
</comment>
<dbReference type="HAMAP" id="MF_00022">
    <property type="entry name" value="Glu_tRNA_synth_type1"/>
    <property type="match status" value="1"/>
</dbReference>
<reference evidence="11 12" key="1">
    <citation type="submission" date="2022-08" db="EMBL/GenBank/DDBJ databases">
        <title>Bacterial and archaeal communities from various locations to study Microbial Dark Matter (Phase II).</title>
        <authorList>
            <person name="Stepanauskas R."/>
        </authorList>
    </citation>
    <scope>NUCLEOTIDE SEQUENCE [LARGE SCALE GENOMIC DNA]</scope>
    <source>
        <strain evidence="11 12">PD1</strain>
    </source>
</reference>
<dbReference type="InterPro" id="IPR020752">
    <property type="entry name" value="Glu-tRNA-synth_I_codon-bd_sub1"/>
</dbReference>
<dbReference type="EC" id="6.1.1.17" evidence="8"/>
<accession>A0ABT2ELW6</accession>
<dbReference type="SUPFAM" id="SSF48163">
    <property type="entry name" value="An anticodon-binding domain of class I aminoacyl-tRNA synthetases"/>
    <property type="match status" value="1"/>
</dbReference>
<keyword evidence="5 8" id="KW-0067">ATP-binding</keyword>
<dbReference type="Pfam" id="PF00749">
    <property type="entry name" value="tRNA-synt_1c"/>
    <property type="match status" value="1"/>
</dbReference>
<dbReference type="Gene3D" id="3.40.50.620">
    <property type="entry name" value="HUPs"/>
    <property type="match status" value="1"/>
</dbReference>
<dbReference type="PRINTS" id="PR00987">
    <property type="entry name" value="TRNASYNTHGLU"/>
</dbReference>
<dbReference type="InterPro" id="IPR008925">
    <property type="entry name" value="aa_tRNA-synth_I_cd-bd_sf"/>
</dbReference>
<comment type="caution">
    <text evidence="11">The sequence shown here is derived from an EMBL/GenBank/DDBJ whole genome shotgun (WGS) entry which is preliminary data.</text>
</comment>
<comment type="catalytic activity">
    <reaction evidence="8">
        <text>tRNA(Glu) + L-glutamate + ATP = L-glutamyl-tRNA(Glu) + AMP + diphosphate</text>
        <dbReference type="Rhea" id="RHEA:23540"/>
        <dbReference type="Rhea" id="RHEA-COMP:9663"/>
        <dbReference type="Rhea" id="RHEA-COMP:9680"/>
        <dbReference type="ChEBI" id="CHEBI:29985"/>
        <dbReference type="ChEBI" id="CHEBI:30616"/>
        <dbReference type="ChEBI" id="CHEBI:33019"/>
        <dbReference type="ChEBI" id="CHEBI:78442"/>
        <dbReference type="ChEBI" id="CHEBI:78520"/>
        <dbReference type="ChEBI" id="CHEBI:456215"/>
        <dbReference type="EC" id="6.1.1.17"/>
    </reaction>
</comment>
<sequence length="490" mass="56536">MSEVRVRIAPSPTGYLHVGTARTALFNWLFARKHGGKFLLRIEDTDRERSKPEFERDIIEGLKWLGLDWDEPIVYQSQRLELYQSEAKRLLEMGKAYPCFCTPEELEKRRQEMLAKGIAPKYDRRCRRLPPEERERLMREGRPYVLRFAMPIEGEVVFNDIIRGEIRFANRELDDFVILKSDGFPTYNFACVVDDHDMGITHVIRGEDHISNTPRQLHLYMALGYEPPQFAHLPLLLGADRSKLSKRHGAVSLNEYRRMGILPEAMFNFLALLGWYPRDQREIKTREELIAEFELAEVKPSGAIFDLEKLLWMNGHYIRQKPVEELAQMLVPYFAEQGWVRNPPTNEEWRYLLQVTPLIQERMRTLSEAVELAEFFYREPESYDEKATARLSKAGVAELLSELSNRLEALDEFTVEQVEATVRQFAAERGLKAAEVIHPTRAAVTGRMEGPSLFHLMAVLGKERCVGRLRKAVQTINSGALVAAEKQGGG</sequence>
<dbReference type="InterPro" id="IPR020751">
    <property type="entry name" value="aa-tRNA-synth_I_codon-bd_sub2"/>
</dbReference>
<evidence type="ECO:0000313" key="12">
    <source>
        <dbReference type="Proteomes" id="UP001204798"/>
    </source>
</evidence>
<evidence type="ECO:0000256" key="7">
    <source>
        <dbReference type="ARBA" id="ARBA00023146"/>
    </source>
</evidence>
<dbReference type="SUPFAM" id="SSF52374">
    <property type="entry name" value="Nucleotidylyl transferase"/>
    <property type="match status" value="1"/>
</dbReference>
<dbReference type="Proteomes" id="UP001204798">
    <property type="component" value="Unassembled WGS sequence"/>
</dbReference>
<evidence type="ECO:0000256" key="4">
    <source>
        <dbReference type="ARBA" id="ARBA00022741"/>
    </source>
</evidence>
<keyword evidence="4 8" id="KW-0547">Nucleotide-binding</keyword>
<dbReference type="PANTHER" id="PTHR43311:SF2">
    <property type="entry name" value="GLUTAMATE--TRNA LIGASE, MITOCHONDRIAL-RELATED"/>
    <property type="match status" value="1"/>
</dbReference>
<keyword evidence="2 8" id="KW-0963">Cytoplasm</keyword>
<dbReference type="PANTHER" id="PTHR43311">
    <property type="entry name" value="GLUTAMATE--TRNA LIGASE"/>
    <property type="match status" value="1"/>
</dbReference>
<comment type="subcellular location">
    <subcellularLocation>
        <location evidence="8">Cytoplasm</location>
    </subcellularLocation>
</comment>
<evidence type="ECO:0000256" key="5">
    <source>
        <dbReference type="ARBA" id="ARBA00022840"/>
    </source>
</evidence>
<dbReference type="InterPro" id="IPR001412">
    <property type="entry name" value="aa-tRNA-synth_I_CS"/>
</dbReference>
<comment type="function">
    <text evidence="8">Catalyzes the attachment of glutamate to tRNA(Glu) in a two-step reaction: glutamate is first activated by ATP to form Glu-AMP and then transferred to the acceptor end of tRNA(Glu).</text>
</comment>
<dbReference type="InterPro" id="IPR004527">
    <property type="entry name" value="Glu-tRNA-ligase_bac/mito"/>
</dbReference>
<dbReference type="PROSITE" id="PS00178">
    <property type="entry name" value="AA_TRNA_LIGASE_I"/>
    <property type="match status" value="1"/>
</dbReference>
<feature type="domain" description="Glutamyl/glutaminyl-tRNA synthetase class Ib catalytic" evidence="9">
    <location>
        <begin position="3"/>
        <end position="312"/>
    </location>
</feature>
<keyword evidence="7 8" id="KW-0030">Aminoacyl-tRNA synthetase</keyword>
<dbReference type="Pfam" id="PF19269">
    <property type="entry name" value="Anticodon_2"/>
    <property type="match status" value="1"/>
</dbReference>
<dbReference type="InterPro" id="IPR014729">
    <property type="entry name" value="Rossmann-like_a/b/a_fold"/>
</dbReference>
<evidence type="ECO:0000259" key="9">
    <source>
        <dbReference type="Pfam" id="PF00749"/>
    </source>
</evidence>
<comment type="similarity">
    <text evidence="1 8">Belongs to the class-I aminoacyl-tRNA synthetase family. Glutamate--tRNA ligase type 1 subfamily.</text>
</comment>
<evidence type="ECO:0000313" key="11">
    <source>
        <dbReference type="EMBL" id="MCS3918840.1"/>
    </source>
</evidence>
<name>A0ABT2ELW6_9BACT</name>
<dbReference type="RefSeq" id="WP_259094889.1">
    <property type="nucleotide sequence ID" value="NZ_CP130454.1"/>
</dbReference>